<sequence>MTTTDTTGTAIAIDGHQIWLALFPIAPRAAAPFERDTNHYELLEGVDELMVVTR</sequence>
<proteinExistence type="predicted"/>
<accession>A0ABU2JH88</accession>
<evidence type="ECO:0000313" key="2">
    <source>
        <dbReference type="Proteomes" id="UP001183176"/>
    </source>
</evidence>
<dbReference type="EMBL" id="JAVREH010000088">
    <property type="protein sequence ID" value="MDT0264329.1"/>
    <property type="molecule type" value="Genomic_DNA"/>
</dbReference>
<evidence type="ECO:0000313" key="1">
    <source>
        <dbReference type="EMBL" id="MDT0264329.1"/>
    </source>
</evidence>
<protein>
    <submittedName>
        <fullName evidence="1">Uncharacterized protein</fullName>
    </submittedName>
</protein>
<name>A0ABU2JH88_9ACTN</name>
<gene>
    <name evidence="1" type="ORF">RM423_23490</name>
</gene>
<comment type="caution">
    <text evidence="1">The sequence shown here is derived from an EMBL/GenBank/DDBJ whole genome shotgun (WGS) entry which is preliminary data.</text>
</comment>
<dbReference type="Proteomes" id="UP001183176">
    <property type="component" value="Unassembled WGS sequence"/>
</dbReference>
<organism evidence="1 2">
    <name type="scientific">Jatrophihabitans lederbergiae</name>
    <dbReference type="NCBI Taxonomy" id="3075547"/>
    <lineage>
        <taxon>Bacteria</taxon>
        <taxon>Bacillati</taxon>
        <taxon>Actinomycetota</taxon>
        <taxon>Actinomycetes</taxon>
        <taxon>Jatrophihabitantales</taxon>
        <taxon>Jatrophihabitantaceae</taxon>
        <taxon>Jatrophihabitans</taxon>
    </lineage>
</organism>
<reference evidence="2" key="1">
    <citation type="submission" date="2023-07" db="EMBL/GenBank/DDBJ databases">
        <title>30 novel species of actinomycetes from the DSMZ collection.</title>
        <authorList>
            <person name="Nouioui I."/>
        </authorList>
    </citation>
    <scope>NUCLEOTIDE SEQUENCE [LARGE SCALE GENOMIC DNA]</scope>
    <source>
        <strain evidence="2">DSM 44399</strain>
    </source>
</reference>
<keyword evidence="2" id="KW-1185">Reference proteome</keyword>
<dbReference type="RefSeq" id="WP_311425468.1">
    <property type="nucleotide sequence ID" value="NZ_JAVREH010000088.1"/>
</dbReference>